<organism evidence="2 3">
    <name type="scientific">Dokdonella immobilis</name>
    <dbReference type="NCBI Taxonomy" id="578942"/>
    <lineage>
        <taxon>Bacteria</taxon>
        <taxon>Pseudomonadati</taxon>
        <taxon>Pseudomonadota</taxon>
        <taxon>Gammaproteobacteria</taxon>
        <taxon>Lysobacterales</taxon>
        <taxon>Rhodanobacteraceae</taxon>
        <taxon>Dokdonella</taxon>
    </lineage>
</organism>
<evidence type="ECO:0000256" key="1">
    <source>
        <dbReference type="SAM" id="SignalP"/>
    </source>
</evidence>
<gene>
    <name evidence="2" type="ORF">SAMN05216289_11073</name>
</gene>
<dbReference type="Proteomes" id="UP000198575">
    <property type="component" value="Unassembled WGS sequence"/>
</dbReference>
<reference evidence="2 3" key="1">
    <citation type="submission" date="2016-10" db="EMBL/GenBank/DDBJ databases">
        <authorList>
            <person name="de Groot N.N."/>
        </authorList>
    </citation>
    <scope>NUCLEOTIDE SEQUENCE [LARGE SCALE GENOMIC DNA]</scope>
    <source>
        <strain evidence="2 3">CGMCC 1.7659</strain>
    </source>
</reference>
<sequence>MKLWGCLPCLLCACALAQDFAPAPFAPASLSALITEADLDEISGIAASRRSAGVFWIHNDAPRPARLDAIDETGQRRGRLRIDGVRAVDWEDIASYELDGKAWLLIGDIGDNAGKRKDYELIAVEEPALSGNGLTQPVRPAWRMRFRYPDGSHDVEAMAVDVAAREVLLVSKHAPPVLYSVPLGPGGRVVAVARKRLSLDFIPQPSGDALLARFPAARLGGSPTGLDIDSRNRTAVLLTYRDVWVFPRHRQESWIRAFARRPQHLLLPPMAQAEAIGFSRDDSAILVSGERLPAPLLRFEATGAAGQEH</sequence>
<evidence type="ECO:0000313" key="2">
    <source>
        <dbReference type="EMBL" id="SFN26099.1"/>
    </source>
</evidence>
<accession>A0A1I4XLD9</accession>
<dbReference type="STRING" id="578942.SAMN05216289_11073"/>
<keyword evidence="3" id="KW-1185">Reference proteome</keyword>
<name>A0A1I4XLD9_9GAMM</name>
<protein>
    <recommendedName>
        <fullName evidence="4">Esterase-like activity of phytase</fullName>
    </recommendedName>
</protein>
<keyword evidence="1" id="KW-0732">Signal</keyword>
<proteinExistence type="predicted"/>
<evidence type="ECO:0008006" key="4">
    <source>
        <dbReference type="Google" id="ProtNLM"/>
    </source>
</evidence>
<dbReference type="OrthoDB" id="9798438at2"/>
<dbReference type="EMBL" id="FOVF01000010">
    <property type="protein sequence ID" value="SFN26099.1"/>
    <property type="molecule type" value="Genomic_DNA"/>
</dbReference>
<dbReference type="AlphaFoldDB" id="A0A1I4XLD9"/>
<evidence type="ECO:0000313" key="3">
    <source>
        <dbReference type="Proteomes" id="UP000198575"/>
    </source>
</evidence>
<dbReference type="RefSeq" id="WP_092407260.1">
    <property type="nucleotide sequence ID" value="NZ_FOVF01000010.1"/>
</dbReference>
<feature type="chain" id="PRO_5011584172" description="Esterase-like activity of phytase" evidence="1">
    <location>
        <begin position="18"/>
        <end position="309"/>
    </location>
</feature>
<feature type="signal peptide" evidence="1">
    <location>
        <begin position="1"/>
        <end position="17"/>
    </location>
</feature>